<proteinExistence type="predicted"/>
<reference evidence="1 2" key="1">
    <citation type="submission" date="2016-12" db="EMBL/GenBank/DDBJ databases">
        <title>Izhakiella australiana sp. nov. of genus Izhakiella isolated from Australian desert.</title>
        <authorList>
            <person name="Ji M."/>
        </authorList>
    </citation>
    <scope>NUCLEOTIDE SEQUENCE [LARGE SCALE GENOMIC DNA]</scope>
    <source>
        <strain evidence="1 2">D4N98</strain>
    </source>
</reference>
<comment type="caution">
    <text evidence="1">The sequence shown here is derived from an EMBL/GenBank/DDBJ whole genome shotgun (WGS) entry which is preliminary data.</text>
</comment>
<sequence>MSVHWGIKAATVVLLSGALNACVPYPREREAYSDLCQSEYQFTVPGMAGKNKIFLQTWLFDHETTYERYKQAHFTIPYVQGPGAPHEFYVQLIAWNEDRKRPSRASSRGEPAIPILYDSRQAYITFENGSRLFARPEIFIGNNKVYDFPTPDMAYARPSPYDINSDEVHRLVPKLTNNDDYGSVYVLFKTAAFNANSKWTINLGSLEVNGQKIAIPPLRLCYHPLKKWVGIEPLMRP</sequence>
<dbReference type="OrthoDB" id="7002889at2"/>
<name>A0A1S8YPG1_9GAMM</name>
<protein>
    <submittedName>
        <fullName evidence="1">Uncharacterized protein</fullName>
    </submittedName>
</protein>
<dbReference type="Proteomes" id="UP000190667">
    <property type="component" value="Unassembled WGS sequence"/>
</dbReference>
<dbReference type="AlphaFoldDB" id="A0A1S8YPG1"/>
<accession>A0A1S8YPG1</accession>
<dbReference type="EMBL" id="MRUL01000002">
    <property type="protein sequence ID" value="OON41029.1"/>
    <property type="molecule type" value="Genomic_DNA"/>
</dbReference>
<evidence type="ECO:0000313" key="1">
    <source>
        <dbReference type="EMBL" id="OON41029.1"/>
    </source>
</evidence>
<keyword evidence="2" id="KW-1185">Reference proteome</keyword>
<evidence type="ECO:0000313" key="2">
    <source>
        <dbReference type="Proteomes" id="UP000190667"/>
    </source>
</evidence>
<organism evidence="1 2">
    <name type="scientific">Izhakiella australiensis</name>
    <dbReference type="NCBI Taxonomy" id="1926881"/>
    <lineage>
        <taxon>Bacteria</taxon>
        <taxon>Pseudomonadati</taxon>
        <taxon>Pseudomonadota</taxon>
        <taxon>Gammaproteobacteria</taxon>
        <taxon>Enterobacterales</taxon>
        <taxon>Erwiniaceae</taxon>
        <taxon>Izhakiella</taxon>
    </lineage>
</organism>
<dbReference type="RefSeq" id="WP_078001272.1">
    <property type="nucleotide sequence ID" value="NZ_MRUL01000002.1"/>
</dbReference>
<gene>
    <name evidence="1" type="ORF">BTJ39_03405</name>
</gene>